<dbReference type="EMBL" id="KQ242879">
    <property type="protein sequence ID" value="KNC77004.1"/>
    <property type="molecule type" value="Genomic_DNA"/>
</dbReference>
<accession>A0A0L0FJP8</accession>
<keyword evidence="2" id="KW-1185">Reference proteome</keyword>
<sequence length="168" mass="19812">MAAPAADGRDARSIVEPQYKFEVYKHQACRGTHEKHDNKDSYYERIRASPSQCREYCEDDDQCTGYETGQDKHCELWNSEIGDVLQDNRDLSCYVKETYYPEMPNYKMYQYDVDENRACRGTNGKHDNDEDYYKLVKLSGSDCRWKCDLNSWCTGYQTGKNHQCELWT</sequence>
<dbReference type="RefSeq" id="XP_014150906.1">
    <property type="nucleotide sequence ID" value="XM_014295431.1"/>
</dbReference>
<organism evidence="1 2">
    <name type="scientific">Sphaeroforma arctica JP610</name>
    <dbReference type="NCBI Taxonomy" id="667725"/>
    <lineage>
        <taxon>Eukaryota</taxon>
        <taxon>Ichthyosporea</taxon>
        <taxon>Ichthyophonida</taxon>
        <taxon>Sphaeroforma</taxon>
    </lineage>
</organism>
<gene>
    <name evidence="1" type="ORF">SARC_10524</name>
</gene>
<dbReference type="AlphaFoldDB" id="A0A0L0FJP8"/>
<evidence type="ECO:0000313" key="1">
    <source>
        <dbReference type="EMBL" id="KNC77004.1"/>
    </source>
</evidence>
<evidence type="ECO:0000313" key="2">
    <source>
        <dbReference type="Proteomes" id="UP000054560"/>
    </source>
</evidence>
<proteinExistence type="predicted"/>
<name>A0A0L0FJP8_9EUKA</name>
<evidence type="ECO:0008006" key="3">
    <source>
        <dbReference type="Google" id="ProtNLM"/>
    </source>
</evidence>
<dbReference type="GeneID" id="25911028"/>
<protein>
    <recommendedName>
        <fullName evidence="3">Apple domain-containing protein</fullName>
    </recommendedName>
</protein>
<dbReference type="Proteomes" id="UP000054560">
    <property type="component" value="Unassembled WGS sequence"/>
</dbReference>
<reference evidence="1 2" key="1">
    <citation type="submission" date="2011-02" db="EMBL/GenBank/DDBJ databases">
        <title>The Genome Sequence of Sphaeroforma arctica JP610.</title>
        <authorList>
            <consortium name="The Broad Institute Genome Sequencing Platform"/>
            <person name="Russ C."/>
            <person name="Cuomo C."/>
            <person name="Young S.K."/>
            <person name="Zeng Q."/>
            <person name="Gargeya S."/>
            <person name="Alvarado L."/>
            <person name="Berlin A."/>
            <person name="Chapman S.B."/>
            <person name="Chen Z."/>
            <person name="Freedman E."/>
            <person name="Gellesch M."/>
            <person name="Goldberg J."/>
            <person name="Griggs A."/>
            <person name="Gujja S."/>
            <person name="Heilman E."/>
            <person name="Heiman D."/>
            <person name="Howarth C."/>
            <person name="Mehta T."/>
            <person name="Neiman D."/>
            <person name="Pearson M."/>
            <person name="Roberts A."/>
            <person name="Saif S."/>
            <person name="Shea T."/>
            <person name="Shenoy N."/>
            <person name="Sisk P."/>
            <person name="Stolte C."/>
            <person name="Sykes S."/>
            <person name="White J."/>
            <person name="Yandava C."/>
            <person name="Burger G."/>
            <person name="Gray M.W."/>
            <person name="Holland P.W.H."/>
            <person name="King N."/>
            <person name="Lang F.B.F."/>
            <person name="Roger A.J."/>
            <person name="Ruiz-Trillo I."/>
            <person name="Haas B."/>
            <person name="Nusbaum C."/>
            <person name="Birren B."/>
        </authorList>
    </citation>
    <scope>NUCLEOTIDE SEQUENCE [LARGE SCALE GENOMIC DNA]</scope>
    <source>
        <strain evidence="1 2">JP610</strain>
    </source>
</reference>